<keyword evidence="3" id="KW-0804">Transcription</keyword>
<feature type="domain" description="HTH araC/xylS-type" evidence="4">
    <location>
        <begin position="185"/>
        <end position="282"/>
    </location>
</feature>
<sequence length="288" mass="33536">MTSLPVRAMPVEIIQPDAGSSFKLLHHRVEAEHFRWEYHCHPELELVYVVGGVGRRHVGSHLSYYQDGDLVLIGSQLPHAGFGYGSKGIHEEIVIQFKEKAFLGIPEIQFIESLFEHARFGICFYGKTKEEVGAKMKRLPKLGTFERFLYMMEIFHMLAQSKEYILLNPQENTYHLSIKDHSRLKKLSEYLEQNFHLPIHIEEVASLVNLSVPAFCNHFKKMVGMRYTDFVNEYRIHKACQMLLSDKSMLDIGFECGFSSQSYFSKVFRKVKGRSPMQFRNEMINRSF</sequence>
<gene>
    <name evidence="5" type="ordered locus">Lbys_2314</name>
</gene>
<dbReference type="HOGENOM" id="CLU_000445_88_3_10"/>
<evidence type="ECO:0000259" key="4">
    <source>
        <dbReference type="PROSITE" id="PS01124"/>
    </source>
</evidence>
<dbReference type="EMBL" id="CP002305">
    <property type="protein sequence ID" value="ADQ17990.1"/>
    <property type="molecule type" value="Genomic_DNA"/>
</dbReference>
<dbReference type="GO" id="GO:0003700">
    <property type="term" value="F:DNA-binding transcription factor activity"/>
    <property type="evidence" value="ECO:0007669"/>
    <property type="project" value="InterPro"/>
</dbReference>
<keyword evidence="6" id="KW-1185">Reference proteome</keyword>
<dbReference type="Gene3D" id="2.60.120.10">
    <property type="entry name" value="Jelly Rolls"/>
    <property type="match status" value="1"/>
</dbReference>
<keyword evidence="1" id="KW-0805">Transcription regulation</keyword>
<dbReference type="PANTHER" id="PTHR43280">
    <property type="entry name" value="ARAC-FAMILY TRANSCRIPTIONAL REGULATOR"/>
    <property type="match status" value="1"/>
</dbReference>
<dbReference type="InterPro" id="IPR009057">
    <property type="entry name" value="Homeodomain-like_sf"/>
</dbReference>
<evidence type="ECO:0000256" key="2">
    <source>
        <dbReference type="ARBA" id="ARBA00023125"/>
    </source>
</evidence>
<evidence type="ECO:0000256" key="1">
    <source>
        <dbReference type="ARBA" id="ARBA00023015"/>
    </source>
</evidence>
<dbReference type="Gene3D" id="1.10.10.60">
    <property type="entry name" value="Homeodomain-like"/>
    <property type="match status" value="2"/>
</dbReference>
<dbReference type="PANTHER" id="PTHR43280:SF27">
    <property type="entry name" value="TRANSCRIPTIONAL REGULATOR MTLR"/>
    <property type="match status" value="1"/>
</dbReference>
<evidence type="ECO:0000313" key="5">
    <source>
        <dbReference type="EMBL" id="ADQ17990.1"/>
    </source>
</evidence>
<reference evidence="5 6" key="2">
    <citation type="journal article" date="2011" name="Stand. Genomic Sci.">
        <title>Complete genome sequence of Leadbetterella byssophila type strain (4M15).</title>
        <authorList>
            <person name="Abt B."/>
            <person name="Teshima H."/>
            <person name="Lucas S."/>
            <person name="Lapidus A."/>
            <person name="Del Rio T.G."/>
            <person name="Nolan M."/>
            <person name="Tice H."/>
            <person name="Cheng J.F."/>
            <person name="Pitluck S."/>
            <person name="Liolios K."/>
            <person name="Pagani I."/>
            <person name="Ivanova N."/>
            <person name="Mavromatis K."/>
            <person name="Pati A."/>
            <person name="Tapia R."/>
            <person name="Han C."/>
            <person name="Goodwin L."/>
            <person name="Chen A."/>
            <person name="Palaniappan K."/>
            <person name="Land M."/>
            <person name="Hauser L."/>
            <person name="Chang Y.J."/>
            <person name="Jeffries C.D."/>
            <person name="Rohde M."/>
            <person name="Goker M."/>
            <person name="Tindall B.J."/>
            <person name="Detter J.C."/>
            <person name="Woyke T."/>
            <person name="Bristow J."/>
            <person name="Eisen J.A."/>
            <person name="Markowitz V."/>
            <person name="Hugenholtz P."/>
            <person name="Klenk H.P."/>
            <person name="Kyrpides N.C."/>
        </authorList>
    </citation>
    <scope>NUCLEOTIDE SEQUENCE [LARGE SCALE GENOMIC DNA]</scope>
    <source>
        <strain evidence="6">DSM 17132 / JCM 16389 / KACC 11308 / NBRC 106382 / 4M15</strain>
    </source>
</reference>
<name>E4RWB7_LEAB4</name>
<dbReference type="Pfam" id="PF12833">
    <property type="entry name" value="HTH_18"/>
    <property type="match status" value="1"/>
</dbReference>
<dbReference type="Proteomes" id="UP000007435">
    <property type="component" value="Chromosome"/>
</dbReference>
<dbReference type="AlphaFoldDB" id="E4RWB7"/>
<dbReference type="InterPro" id="IPR020449">
    <property type="entry name" value="Tscrpt_reg_AraC-type_HTH"/>
</dbReference>
<dbReference type="KEGG" id="lby:Lbys_2314"/>
<dbReference type="STRING" id="649349.Lbys_2314"/>
<dbReference type="InterPro" id="IPR014710">
    <property type="entry name" value="RmlC-like_jellyroll"/>
</dbReference>
<accession>E4RWB7</accession>
<dbReference type="SUPFAM" id="SSF46689">
    <property type="entry name" value="Homeodomain-like"/>
    <property type="match status" value="2"/>
</dbReference>
<dbReference type="InterPro" id="IPR011051">
    <property type="entry name" value="RmlC_Cupin_sf"/>
</dbReference>
<protein>
    <submittedName>
        <fullName evidence="5">Transcriptional regulator, AraC family</fullName>
    </submittedName>
</protein>
<proteinExistence type="predicted"/>
<dbReference type="RefSeq" id="WP_013409031.1">
    <property type="nucleotide sequence ID" value="NC_014655.1"/>
</dbReference>
<dbReference type="PROSITE" id="PS00041">
    <property type="entry name" value="HTH_ARAC_FAMILY_1"/>
    <property type="match status" value="1"/>
</dbReference>
<dbReference type="SMART" id="SM00342">
    <property type="entry name" value="HTH_ARAC"/>
    <property type="match status" value="1"/>
</dbReference>
<dbReference type="InterPro" id="IPR018060">
    <property type="entry name" value="HTH_AraC"/>
</dbReference>
<evidence type="ECO:0000256" key="3">
    <source>
        <dbReference type="ARBA" id="ARBA00023163"/>
    </source>
</evidence>
<dbReference type="PROSITE" id="PS01124">
    <property type="entry name" value="HTH_ARAC_FAMILY_2"/>
    <property type="match status" value="1"/>
</dbReference>
<dbReference type="PRINTS" id="PR00032">
    <property type="entry name" value="HTHARAC"/>
</dbReference>
<keyword evidence="2" id="KW-0238">DNA-binding</keyword>
<evidence type="ECO:0000313" key="6">
    <source>
        <dbReference type="Proteomes" id="UP000007435"/>
    </source>
</evidence>
<dbReference type="SUPFAM" id="SSF51182">
    <property type="entry name" value="RmlC-like cupins"/>
    <property type="match status" value="1"/>
</dbReference>
<dbReference type="eggNOG" id="COG2207">
    <property type="taxonomic scope" value="Bacteria"/>
</dbReference>
<organism evidence="5 6">
    <name type="scientific">Leadbetterella byssophila (strain DSM 17132 / JCM 16389 / KACC 11308 / NBRC 106382 / 4M15)</name>
    <dbReference type="NCBI Taxonomy" id="649349"/>
    <lineage>
        <taxon>Bacteria</taxon>
        <taxon>Pseudomonadati</taxon>
        <taxon>Bacteroidota</taxon>
        <taxon>Cytophagia</taxon>
        <taxon>Cytophagales</taxon>
        <taxon>Leadbetterellaceae</taxon>
        <taxon>Leadbetterella</taxon>
    </lineage>
</organism>
<dbReference type="InterPro" id="IPR018062">
    <property type="entry name" value="HTH_AraC-typ_CS"/>
</dbReference>
<reference key="1">
    <citation type="submission" date="2010-11" db="EMBL/GenBank/DDBJ databases">
        <title>The complete genome of Leadbetterella byssophila DSM 17132.</title>
        <authorList>
            <consortium name="US DOE Joint Genome Institute (JGI-PGF)"/>
            <person name="Lucas S."/>
            <person name="Copeland A."/>
            <person name="Lapidus A."/>
            <person name="Glavina del Rio T."/>
            <person name="Dalin E."/>
            <person name="Tice H."/>
            <person name="Bruce D."/>
            <person name="Goodwin L."/>
            <person name="Pitluck S."/>
            <person name="Kyrpides N."/>
            <person name="Mavromatis K."/>
            <person name="Ivanova N."/>
            <person name="Teshima H."/>
            <person name="Brettin T."/>
            <person name="Detter J.C."/>
            <person name="Han C."/>
            <person name="Tapia R."/>
            <person name="Land M."/>
            <person name="Hauser L."/>
            <person name="Markowitz V."/>
            <person name="Cheng J.-F."/>
            <person name="Hugenholtz P."/>
            <person name="Woyke T."/>
            <person name="Wu D."/>
            <person name="Tindall B."/>
            <person name="Pomrenke H.G."/>
            <person name="Brambilla E."/>
            <person name="Klenk H.-P."/>
            <person name="Eisen J.A."/>
        </authorList>
    </citation>
    <scope>NUCLEOTIDE SEQUENCE [LARGE SCALE GENOMIC DNA]</scope>
    <source>
        <strain>DSM 17132</strain>
    </source>
</reference>
<dbReference type="GO" id="GO:0043565">
    <property type="term" value="F:sequence-specific DNA binding"/>
    <property type="evidence" value="ECO:0007669"/>
    <property type="project" value="InterPro"/>
</dbReference>